<dbReference type="GO" id="GO:0004674">
    <property type="term" value="F:protein serine/threonine kinase activity"/>
    <property type="evidence" value="ECO:0007669"/>
    <property type="project" value="UniProtKB-KW"/>
</dbReference>
<dbReference type="InterPro" id="IPR011009">
    <property type="entry name" value="Kinase-like_dom_sf"/>
</dbReference>
<evidence type="ECO:0000256" key="2">
    <source>
        <dbReference type="SAM" id="Phobius"/>
    </source>
</evidence>
<reference evidence="3" key="4">
    <citation type="submission" date="2025-08" db="UniProtKB">
        <authorList>
            <consortium name="Ensembl"/>
        </authorList>
    </citation>
    <scope>IDENTIFICATION</scope>
</reference>
<evidence type="ECO:0000313" key="4">
    <source>
        <dbReference type="Proteomes" id="UP000314986"/>
    </source>
</evidence>
<dbReference type="Gene3D" id="1.10.510.10">
    <property type="entry name" value="Transferase(Phosphotransferase) domain 1"/>
    <property type="match status" value="1"/>
</dbReference>
<dbReference type="PANTHER" id="PTHR22968:SF24">
    <property type="entry name" value="SERINE_THREONINE-PROTEIN KINASE"/>
    <property type="match status" value="1"/>
</dbReference>
<dbReference type="GeneTree" id="ENSGT00950000183024"/>
<reference evidence="3" key="5">
    <citation type="submission" date="2025-09" db="UniProtKB">
        <authorList>
            <consortium name="Ensembl"/>
        </authorList>
    </citation>
    <scope>IDENTIFICATION</scope>
</reference>
<dbReference type="AlphaFoldDB" id="A0A4W3H663"/>
<accession>A0A4W3H663</accession>
<dbReference type="InParanoid" id="A0A4W3H663"/>
<dbReference type="Ensembl" id="ENSCMIT00000010932.1">
    <property type="protein sequence ID" value="ENSCMIP00000010657.1"/>
    <property type="gene ID" value="ENSCMIG00000005614.1"/>
</dbReference>
<keyword evidence="2" id="KW-0472">Membrane</keyword>
<reference evidence="4" key="2">
    <citation type="journal article" date="2007" name="PLoS Biol.">
        <title>Survey sequencing and comparative analysis of the elephant shark (Callorhinchus milii) genome.</title>
        <authorList>
            <person name="Venkatesh B."/>
            <person name="Kirkness E.F."/>
            <person name="Loh Y.H."/>
            <person name="Halpern A.L."/>
            <person name="Lee A.P."/>
            <person name="Johnson J."/>
            <person name="Dandona N."/>
            <person name="Viswanathan L.D."/>
            <person name="Tay A."/>
            <person name="Venter J.C."/>
            <person name="Strausberg R.L."/>
            <person name="Brenner S."/>
        </authorList>
    </citation>
    <scope>NUCLEOTIDE SEQUENCE [LARGE SCALE GENOMIC DNA]</scope>
</reference>
<evidence type="ECO:0000256" key="1">
    <source>
        <dbReference type="SAM" id="MobiDB-lite"/>
    </source>
</evidence>
<name>A0A4W3H663_CALMI</name>
<evidence type="ECO:0000313" key="3">
    <source>
        <dbReference type="Ensembl" id="ENSCMIP00000010657.1"/>
    </source>
</evidence>
<keyword evidence="4" id="KW-1185">Reference proteome</keyword>
<dbReference type="GO" id="GO:0007200">
    <property type="term" value="P:phospholipase C-activating G protein-coupled receptor signaling pathway"/>
    <property type="evidence" value="ECO:0007669"/>
    <property type="project" value="TreeGrafter"/>
</dbReference>
<protein>
    <submittedName>
        <fullName evidence="3">Serine/threonine-protein kinase D2-like</fullName>
    </submittedName>
</protein>
<dbReference type="SUPFAM" id="SSF56112">
    <property type="entry name" value="Protein kinase-like (PK-like)"/>
    <property type="match status" value="1"/>
</dbReference>
<organism evidence="3 4">
    <name type="scientific">Callorhinchus milii</name>
    <name type="common">Ghost shark</name>
    <dbReference type="NCBI Taxonomy" id="7868"/>
    <lineage>
        <taxon>Eukaryota</taxon>
        <taxon>Metazoa</taxon>
        <taxon>Chordata</taxon>
        <taxon>Craniata</taxon>
        <taxon>Vertebrata</taxon>
        <taxon>Chondrichthyes</taxon>
        <taxon>Holocephali</taxon>
        <taxon>Chimaeriformes</taxon>
        <taxon>Callorhinchidae</taxon>
        <taxon>Callorhinchus</taxon>
    </lineage>
</organism>
<reference evidence="4" key="1">
    <citation type="journal article" date="2006" name="Science">
        <title>Ancient noncoding elements conserved in the human genome.</title>
        <authorList>
            <person name="Venkatesh B."/>
            <person name="Kirkness E.F."/>
            <person name="Loh Y.H."/>
            <person name="Halpern A.L."/>
            <person name="Lee A.P."/>
            <person name="Johnson J."/>
            <person name="Dandona N."/>
            <person name="Viswanathan L.D."/>
            <person name="Tay A."/>
            <person name="Venter J.C."/>
            <person name="Strausberg R.L."/>
            <person name="Brenner S."/>
        </authorList>
    </citation>
    <scope>NUCLEOTIDE SEQUENCE [LARGE SCALE GENOMIC DNA]</scope>
</reference>
<dbReference type="GO" id="GO:0035556">
    <property type="term" value="P:intracellular signal transduction"/>
    <property type="evidence" value="ECO:0007669"/>
    <property type="project" value="TreeGrafter"/>
</dbReference>
<dbReference type="GO" id="GO:0008270">
    <property type="term" value="F:zinc ion binding"/>
    <property type="evidence" value="ECO:0007669"/>
    <property type="project" value="UniProtKB-KW"/>
</dbReference>
<keyword evidence="2" id="KW-1133">Transmembrane helix</keyword>
<reference evidence="4" key="3">
    <citation type="journal article" date="2014" name="Nature">
        <title>Elephant shark genome provides unique insights into gnathostome evolution.</title>
        <authorList>
            <consortium name="International Elephant Shark Genome Sequencing Consortium"/>
            <person name="Venkatesh B."/>
            <person name="Lee A.P."/>
            <person name="Ravi V."/>
            <person name="Maurya A.K."/>
            <person name="Lian M.M."/>
            <person name="Swann J.B."/>
            <person name="Ohta Y."/>
            <person name="Flajnik M.F."/>
            <person name="Sutoh Y."/>
            <person name="Kasahara M."/>
            <person name="Hoon S."/>
            <person name="Gangu V."/>
            <person name="Roy S.W."/>
            <person name="Irimia M."/>
            <person name="Korzh V."/>
            <person name="Kondrychyn I."/>
            <person name="Lim Z.W."/>
            <person name="Tay B.H."/>
            <person name="Tohari S."/>
            <person name="Kong K.W."/>
            <person name="Ho S."/>
            <person name="Lorente-Galdos B."/>
            <person name="Quilez J."/>
            <person name="Marques-Bonet T."/>
            <person name="Raney B.J."/>
            <person name="Ingham P.W."/>
            <person name="Tay A."/>
            <person name="Hillier L.W."/>
            <person name="Minx P."/>
            <person name="Boehm T."/>
            <person name="Wilson R.K."/>
            <person name="Brenner S."/>
            <person name="Warren W.C."/>
        </authorList>
    </citation>
    <scope>NUCLEOTIDE SEQUENCE [LARGE SCALE GENOMIC DNA]</scope>
</reference>
<feature type="region of interest" description="Disordered" evidence="1">
    <location>
        <begin position="93"/>
        <end position="116"/>
    </location>
</feature>
<dbReference type="PANTHER" id="PTHR22968">
    <property type="entry name" value="PROTEIN KINASE C, MU"/>
    <property type="match status" value="1"/>
</dbReference>
<sequence>MEGRTEWRDGDGGLLITAWLLSVSGTDLINNLLQVKMRKRYSVDKSLSHPFLQDYHSWLDLRELERRIGERYLTHESDDGRWEQFSRERGLPFLPRSRPELSGINPQGLSERVSVL</sequence>
<proteinExistence type="predicted"/>
<dbReference type="Proteomes" id="UP000314986">
    <property type="component" value="Unassembled WGS sequence"/>
</dbReference>
<keyword evidence="2" id="KW-0812">Transmembrane</keyword>
<dbReference type="GO" id="GO:0005829">
    <property type="term" value="C:cytosol"/>
    <property type="evidence" value="ECO:0007669"/>
    <property type="project" value="TreeGrafter"/>
</dbReference>
<feature type="transmembrane region" description="Helical" evidence="2">
    <location>
        <begin position="12"/>
        <end position="33"/>
    </location>
</feature>